<protein>
    <submittedName>
        <fullName evidence="8">DNA-binding response regulator, NarL/FixJ family, contains REC and HTH domains</fullName>
    </submittedName>
</protein>
<dbReference type="Pfam" id="PF00196">
    <property type="entry name" value="GerE"/>
    <property type="match status" value="1"/>
</dbReference>
<dbReference type="GO" id="GO:0000160">
    <property type="term" value="P:phosphorelay signal transduction system"/>
    <property type="evidence" value="ECO:0007669"/>
    <property type="project" value="InterPro"/>
</dbReference>
<dbReference type="SMART" id="SM00448">
    <property type="entry name" value="REC"/>
    <property type="match status" value="1"/>
</dbReference>
<dbReference type="PRINTS" id="PR00038">
    <property type="entry name" value="HTHLUXR"/>
</dbReference>
<dbReference type="PROSITE" id="PS00622">
    <property type="entry name" value="HTH_LUXR_1"/>
    <property type="match status" value="1"/>
</dbReference>
<dbReference type="SUPFAM" id="SSF52172">
    <property type="entry name" value="CheY-like"/>
    <property type="match status" value="1"/>
</dbReference>
<evidence type="ECO:0000313" key="9">
    <source>
        <dbReference type="Proteomes" id="UP000198242"/>
    </source>
</evidence>
<gene>
    <name evidence="8" type="ORF">GA0074695_5317</name>
</gene>
<dbReference type="SUPFAM" id="SSF46894">
    <property type="entry name" value="C-terminal effector domain of the bipartite response regulators"/>
    <property type="match status" value="1"/>
</dbReference>
<evidence type="ECO:0000259" key="6">
    <source>
        <dbReference type="PROSITE" id="PS50043"/>
    </source>
</evidence>
<dbReference type="EMBL" id="LT607411">
    <property type="protein sequence ID" value="SCF29954.1"/>
    <property type="molecule type" value="Genomic_DNA"/>
</dbReference>
<keyword evidence="9" id="KW-1185">Reference proteome</keyword>
<dbReference type="InterPro" id="IPR001789">
    <property type="entry name" value="Sig_transdc_resp-reg_receiver"/>
</dbReference>
<dbReference type="Pfam" id="PF00072">
    <property type="entry name" value="Response_reg"/>
    <property type="match status" value="1"/>
</dbReference>
<evidence type="ECO:0000256" key="3">
    <source>
        <dbReference type="ARBA" id="ARBA00023125"/>
    </source>
</evidence>
<dbReference type="RefSeq" id="WP_089008656.1">
    <property type="nucleotide sequence ID" value="NZ_LT607411.1"/>
</dbReference>
<dbReference type="Proteomes" id="UP000198242">
    <property type="component" value="Chromosome I"/>
</dbReference>
<evidence type="ECO:0000313" key="8">
    <source>
        <dbReference type="EMBL" id="SCF29954.1"/>
    </source>
</evidence>
<keyword evidence="1 5" id="KW-0597">Phosphoprotein</keyword>
<organism evidence="8 9">
    <name type="scientific">Micromonospora viridifaciens</name>
    <dbReference type="NCBI Taxonomy" id="1881"/>
    <lineage>
        <taxon>Bacteria</taxon>
        <taxon>Bacillati</taxon>
        <taxon>Actinomycetota</taxon>
        <taxon>Actinomycetes</taxon>
        <taxon>Micromonosporales</taxon>
        <taxon>Micromonosporaceae</taxon>
        <taxon>Micromonospora</taxon>
    </lineage>
</organism>
<name>A0A1C4ZAM0_MICVI</name>
<evidence type="ECO:0000256" key="5">
    <source>
        <dbReference type="PROSITE-ProRule" id="PRU00169"/>
    </source>
</evidence>
<dbReference type="PROSITE" id="PS50110">
    <property type="entry name" value="RESPONSE_REGULATORY"/>
    <property type="match status" value="1"/>
</dbReference>
<dbReference type="CDD" id="cd17535">
    <property type="entry name" value="REC_NarL-like"/>
    <property type="match status" value="1"/>
</dbReference>
<dbReference type="PANTHER" id="PTHR43214:SF24">
    <property type="entry name" value="TRANSCRIPTIONAL REGULATORY PROTEIN NARL-RELATED"/>
    <property type="match status" value="1"/>
</dbReference>
<dbReference type="SMART" id="SM00421">
    <property type="entry name" value="HTH_LUXR"/>
    <property type="match status" value="1"/>
</dbReference>
<dbReference type="Gene3D" id="3.40.50.2300">
    <property type="match status" value="1"/>
</dbReference>
<dbReference type="InterPro" id="IPR039420">
    <property type="entry name" value="WalR-like"/>
</dbReference>
<dbReference type="InterPro" id="IPR011006">
    <property type="entry name" value="CheY-like_superfamily"/>
</dbReference>
<evidence type="ECO:0000256" key="4">
    <source>
        <dbReference type="ARBA" id="ARBA00023163"/>
    </source>
</evidence>
<keyword evidence="3 8" id="KW-0238">DNA-binding</keyword>
<evidence type="ECO:0000259" key="7">
    <source>
        <dbReference type="PROSITE" id="PS50110"/>
    </source>
</evidence>
<dbReference type="PROSITE" id="PS50043">
    <property type="entry name" value="HTH_LUXR_2"/>
    <property type="match status" value="1"/>
</dbReference>
<dbReference type="OrthoDB" id="9808843at2"/>
<feature type="modified residue" description="4-aspartylphosphate" evidence="5">
    <location>
        <position position="61"/>
    </location>
</feature>
<dbReference type="GO" id="GO:0003677">
    <property type="term" value="F:DNA binding"/>
    <property type="evidence" value="ECO:0007669"/>
    <property type="project" value="UniProtKB-KW"/>
</dbReference>
<dbReference type="InterPro" id="IPR016032">
    <property type="entry name" value="Sig_transdc_resp-reg_C-effctor"/>
</dbReference>
<evidence type="ECO:0000256" key="1">
    <source>
        <dbReference type="ARBA" id="ARBA00022553"/>
    </source>
</evidence>
<dbReference type="AlphaFoldDB" id="A0A1C4ZAM0"/>
<evidence type="ECO:0000256" key="2">
    <source>
        <dbReference type="ARBA" id="ARBA00023015"/>
    </source>
</evidence>
<dbReference type="GO" id="GO:0006355">
    <property type="term" value="P:regulation of DNA-templated transcription"/>
    <property type="evidence" value="ECO:0007669"/>
    <property type="project" value="InterPro"/>
</dbReference>
<dbReference type="InterPro" id="IPR058245">
    <property type="entry name" value="NreC/VraR/RcsB-like_REC"/>
</dbReference>
<sequence length="225" mass="23957">MTDDHGQPLRVVLADDEAMVRAGVRAILAADPAIEVVGEAGDGHAAVELVRARRPRVALLDIRMPRFDGLSAAAEIRRLVPETAALMLTTFGEDDLIARALGHGASGFLLKSGDPRELLAAIRAVADGGAYLSPRVARRVIELSGGRMARGPYARDRLAGLTDREREVLALVGAGLSNAEIARRLHLVEGTVKSYLTSIFTRLDVRNRVQAAILAYEAGLVPPSG</sequence>
<dbReference type="CDD" id="cd06170">
    <property type="entry name" value="LuxR_C_like"/>
    <property type="match status" value="1"/>
</dbReference>
<reference evidence="9" key="1">
    <citation type="submission" date="2016-06" db="EMBL/GenBank/DDBJ databases">
        <authorList>
            <person name="Varghese N."/>
            <person name="Submissions Spin"/>
        </authorList>
    </citation>
    <scope>NUCLEOTIDE SEQUENCE [LARGE SCALE GENOMIC DNA]</scope>
    <source>
        <strain evidence="9">DSM 43909</strain>
    </source>
</reference>
<accession>A0A1C4ZAM0</accession>
<keyword evidence="4" id="KW-0804">Transcription</keyword>
<keyword evidence="2" id="KW-0805">Transcription regulation</keyword>
<feature type="domain" description="HTH luxR-type" evidence="6">
    <location>
        <begin position="154"/>
        <end position="219"/>
    </location>
</feature>
<proteinExistence type="predicted"/>
<feature type="domain" description="Response regulatory" evidence="7">
    <location>
        <begin position="10"/>
        <end position="126"/>
    </location>
</feature>
<dbReference type="InterPro" id="IPR000792">
    <property type="entry name" value="Tscrpt_reg_LuxR_C"/>
</dbReference>
<dbReference type="PANTHER" id="PTHR43214">
    <property type="entry name" value="TWO-COMPONENT RESPONSE REGULATOR"/>
    <property type="match status" value="1"/>
</dbReference>